<dbReference type="AlphaFoldDB" id="A0A5C5BCM4"/>
<gene>
    <name evidence="2" type="ORF">FH969_06275</name>
</gene>
<evidence type="ECO:0000313" key="3">
    <source>
        <dbReference type="Proteomes" id="UP000313849"/>
    </source>
</evidence>
<evidence type="ECO:0000313" key="2">
    <source>
        <dbReference type="EMBL" id="TNU75025.1"/>
    </source>
</evidence>
<proteinExistence type="predicted"/>
<dbReference type="RefSeq" id="WP_139986509.1">
    <property type="nucleotide sequence ID" value="NZ_DAMDJA010000014.1"/>
</dbReference>
<name>A0A5C5BCM4_9MICO</name>
<keyword evidence="1" id="KW-0472">Membrane</keyword>
<keyword evidence="1" id="KW-1133">Transmembrane helix</keyword>
<dbReference type="Pfam" id="PF14019">
    <property type="entry name" value="DUF4235"/>
    <property type="match status" value="1"/>
</dbReference>
<dbReference type="OrthoDB" id="3268522at2"/>
<sequence length="85" mass="9042">MNQQKIVQTVAVMAAGFVATRVLSLVWKRVFGHKPPGTVDDEQDSSLREIVLFAAVSGAIAALARAGATKAAVRFTDKSLAESRD</sequence>
<dbReference type="EMBL" id="VENP01000017">
    <property type="protein sequence ID" value="TNU75025.1"/>
    <property type="molecule type" value="Genomic_DNA"/>
</dbReference>
<feature type="transmembrane region" description="Helical" evidence="1">
    <location>
        <begin position="47"/>
        <end position="68"/>
    </location>
</feature>
<dbReference type="InterPro" id="IPR025329">
    <property type="entry name" value="DUF4235"/>
</dbReference>
<protein>
    <submittedName>
        <fullName evidence="2">DUF4235 domain-containing protein</fullName>
    </submittedName>
</protein>
<reference evidence="2 3" key="1">
    <citation type="submission" date="2019-06" db="EMBL/GenBank/DDBJ databases">
        <title>Draft genome sequence of Miniimonas arenae KCTC 19750T isolated from sea sand.</title>
        <authorList>
            <person name="Park S.-J."/>
        </authorList>
    </citation>
    <scope>NUCLEOTIDE SEQUENCE [LARGE SCALE GENOMIC DNA]</scope>
    <source>
        <strain evidence="2 3">KCTC 19750</strain>
    </source>
</reference>
<comment type="caution">
    <text evidence="2">The sequence shown here is derived from an EMBL/GenBank/DDBJ whole genome shotgun (WGS) entry which is preliminary data.</text>
</comment>
<dbReference type="Proteomes" id="UP000313849">
    <property type="component" value="Unassembled WGS sequence"/>
</dbReference>
<feature type="transmembrane region" description="Helical" evidence="1">
    <location>
        <begin position="7"/>
        <end position="27"/>
    </location>
</feature>
<accession>A0A5C5BCM4</accession>
<organism evidence="2 3">
    <name type="scientific">Miniimonas arenae</name>
    <dbReference type="NCBI Taxonomy" id="676201"/>
    <lineage>
        <taxon>Bacteria</taxon>
        <taxon>Bacillati</taxon>
        <taxon>Actinomycetota</taxon>
        <taxon>Actinomycetes</taxon>
        <taxon>Micrococcales</taxon>
        <taxon>Beutenbergiaceae</taxon>
        <taxon>Miniimonas</taxon>
    </lineage>
</organism>
<evidence type="ECO:0000256" key="1">
    <source>
        <dbReference type="SAM" id="Phobius"/>
    </source>
</evidence>
<keyword evidence="1" id="KW-0812">Transmembrane</keyword>
<keyword evidence="3" id="KW-1185">Reference proteome</keyword>